<feature type="signal peptide" evidence="1">
    <location>
        <begin position="1"/>
        <end position="18"/>
    </location>
</feature>
<evidence type="ECO:0000313" key="2">
    <source>
        <dbReference type="EMBL" id="SDL60582.1"/>
    </source>
</evidence>
<feature type="chain" id="PRO_5011661310" description="Lipoprotein" evidence="1">
    <location>
        <begin position="19"/>
        <end position="91"/>
    </location>
</feature>
<organism evidence="2 3">
    <name type="scientific">Aliiruegeria lutimaris</name>
    <dbReference type="NCBI Taxonomy" id="571298"/>
    <lineage>
        <taxon>Bacteria</taxon>
        <taxon>Pseudomonadati</taxon>
        <taxon>Pseudomonadota</taxon>
        <taxon>Alphaproteobacteria</taxon>
        <taxon>Rhodobacterales</taxon>
        <taxon>Roseobacteraceae</taxon>
        <taxon>Aliiruegeria</taxon>
    </lineage>
</organism>
<gene>
    <name evidence="2" type="ORF">SAMN04488026_109710</name>
</gene>
<accession>A0A1G9LF47</accession>
<dbReference type="EMBL" id="FNEK01000097">
    <property type="protein sequence ID" value="SDL60582.1"/>
    <property type="molecule type" value="Genomic_DNA"/>
</dbReference>
<dbReference type="RefSeq" id="WP_139188550.1">
    <property type="nucleotide sequence ID" value="NZ_FNEK01000097.1"/>
</dbReference>
<protein>
    <recommendedName>
        <fullName evidence="4">Lipoprotein</fullName>
    </recommendedName>
</protein>
<keyword evidence="1" id="KW-0732">Signal</keyword>
<name>A0A1G9LF47_9RHOB</name>
<sequence length="91" mass="9794">MNNRIVLLAAILATASLAGCVEDTGSASPTTSSGLTPGSNEQAYYDDGCVAGTQDGKASMSSVYQRYSDQYDTRFEPYFRQGYEACWAANR</sequence>
<dbReference type="AlphaFoldDB" id="A0A1G9LF47"/>
<dbReference type="Proteomes" id="UP000199382">
    <property type="component" value="Unassembled WGS sequence"/>
</dbReference>
<dbReference type="OrthoDB" id="7877068at2"/>
<reference evidence="2 3" key="1">
    <citation type="submission" date="2016-10" db="EMBL/GenBank/DDBJ databases">
        <authorList>
            <person name="de Groot N.N."/>
        </authorList>
    </citation>
    <scope>NUCLEOTIDE SEQUENCE [LARGE SCALE GENOMIC DNA]</scope>
    <source>
        <strain evidence="2 3">DSM 25294</strain>
    </source>
</reference>
<proteinExistence type="predicted"/>
<evidence type="ECO:0008006" key="4">
    <source>
        <dbReference type="Google" id="ProtNLM"/>
    </source>
</evidence>
<keyword evidence="3" id="KW-1185">Reference proteome</keyword>
<dbReference type="PROSITE" id="PS51257">
    <property type="entry name" value="PROKAR_LIPOPROTEIN"/>
    <property type="match status" value="1"/>
</dbReference>
<evidence type="ECO:0000313" key="3">
    <source>
        <dbReference type="Proteomes" id="UP000199382"/>
    </source>
</evidence>
<evidence type="ECO:0000256" key="1">
    <source>
        <dbReference type="SAM" id="SignalP"/>
    </source>
</evidence>